<keyword evidence="10" id="KW-1185">Reference proteome</keyword>
<keyword evidence="4 6" id="KW-0687">Ribonucleoprotein</keyword>
<comment type="function">
    <text evidence="6 8">Binds 23S rRNA and is also seen to make contacts with the A and possibly P site tRNAs.</text>
</comment>
<dbReference type="OrthoDB" id="9802589at2"/>
<dbReference type="RefSeq" id="WP_010043955.1">
    <property type="nucleotide sequence ID" value="NZ_CP025958.1"/>
</dbReference>
<keyword evidence="2 6" id="KW-0699">rRNA-binding</keyword>
<evidence type="ECO:0000256" key="5">
    <source>
        <dbReference type="ARBA" id="ARBA00035198"/>
    </source>
</evidence>
<comment type="subunit">
    <text evidence="6 8">Part of the 50S ribosomal subunit.</text>
</comment>
<dbReference type="HAMAP" id="MF_01342">
    <property type="entry name" value="Ribosomal_uL16"/>
    <property type="match status" value="1"/>
</dbReference>
<name>A0A2Z3H984_9BACT</name>
<dbReference type="InterPro" id="IPR016180">
    <property type="entry name" value="Ribosomal_uL16_dom"/>
</dbReference>
<comment type="similarity">
    <text evidence="1 6 7">Belongs to the universal ribosomal protein uL16 family.</text>
</comment>
<evidence type="ECO:0000256" key="2">
    <source>
        <dbReference type="ARBA" id="ARBA00022730"/>
    </source>
</evidence>
<dbReference type="AlphaFoldDB" id="A0A2Z3H984"/>
<dbReference type="Pfam" id="PF00252">
    <property type="entry name" value="Ribosomal_L16"/>
    <property type="match status" value="1"/>
</dbReference>
<protein>
    <recommendedName>
        <fullName evidence="5 6">Large ribosomal subunit protein uL16</fullName>
    </recommendedName>
</protein>
<dbReference type="Gene3D" id="3.90.1170.10">
    <property type="entry name" value="Ribosomal protein L10e/L16"/>
    <property type="match status" value="1"/>
</dbReference>
<dbReference type="PANTHER" id="PTHR12220:SF13">
    <property type="entry name" value="LARGE RIBOSOMAL SUBUNIT PROTEIN UL16M"/>
    <property type="match status" value="1"/>
</dbReference>
<dbReference type="InterPro" id="IPR000114">
    <property type="entry name" value="Ribosomal_uL16_bact-type"/>
</dbReference>
<evidence type="ECO:0000256" key="4">
    <source>
        <dbReference type="ARBA" id="ARBA00023274"/>
    </source>
</evidence>
<evidence type="ECO:0000256" key="6">
    <source>
        <dbReference type="HAMAP-Rule" id="MF_01342"/>
    </source>
</evidence>
<dbReference type="PRINTS" id="PR00060">
    <property type="entry name" value="RIBOSOMALL16"/>
</dbReference>
<dbReference type="CDD" id="cd01433">
    <property type="entry name" value="Ribosomal_L16_L10e"/>
    <property type="match status" value="1"/>
</dbReference>
<dbReference type="SUPFAM" id="SSF54686">
    <property type="entry name" value="Ribosomal protein L16p/L10e"/>
    <property type="match status" value="1"/>
</dbReference>
<dbReference type="EMBL" id="CP025958">
    <property type="protein sequence ID" value="AWM41451.1"/>
    <property type="molecule type" value="Genomic_DNA"/>
</dbReference>
<dbReference type="PROSITE" id="PS00701">
    <property type="entry name" value="RIBOSOMAL_L16_2"/>
    <property type="match status" value="1"/>
</dbReference>
<evidence type="ECO:0000256" key="3">
    <source>
        <dbReference type="ARBA" id="ARBA00022980"/>
    </source>
</evidence>
<evidence type="ECO:0000256" key="1">
    <source>
        <dbReference type="ARBA" id="ARBA00008931"/>
    </source>
</evidence>
<dbReference type="InterPro" id="IPR036920">
    <property type="entry name" value="Ribosomal_uL16_sf"/>
</dbReference>
<dbReference type="GO" id="GO:0000049">
    <property type="term" value="F:tRNA binding"/>
    <property type="evidence" value="ECO:0007669"/>
    <property type="project" value="UniProtKB-KW"/>
</dbReference>
<keyword evidence="3 6" id="KW-0689">Ribosomal protein</keyword>
<organism evidence="9 10">
    <name type="scientific">Gemmata obscuriglobus</name>
    <dbReference type="NCBI Taxonomy" id="114"/>
    <lineage>
        <taxon>Bacteria</taxon>
        <taxon>Pseudomonadati</taxon>
        <taxon>Planctomycetota</taxon>
        <taxon>Planctomycetia</taxon>
        <taxon>Gemmatales</taxon>
        <taxon>Gemmataceae</taxon>
        <taxon>Gemmata</taxon>
    </lineage>
</organism>
<accession>A0A2Z3H984</accession>
<dbReference type="InterPro" id="IPR047873">
    <property type="entry name" value="Ribosomal_uL16"/>
</dbReference>
<dbReference type="GO" id="GO:0022625">
    <property type="term" value="C:cytosolic large ribosomal subunit"/>
    <property type="evidence" value="ECO:0007669"/>
    <property type="project" value="TreeGrafter"/>
</dbReference>
<reference evidence="9 10" key="1">
    <citation type="submission" date="2018-01" db="EMBL/GenBank/DDBJ databases">
        <title>G. obscuriglobus.</title>
        <authorList>
            <person name="Franke J."/>
            <person name="Blomberg W."/>
            <person name="Selmecki A."/>
        </authorList>
    </citation>
    <scope>NUCLEOTIDE SEQUENCE [LARGE SCALE GENOMIC DNA]</scope>
    <source>
        <strain evidence="9 10">DSM 5831</strain>
    </source>
</reference>
<dbReference type="PANTHER" id="PTHR12220">
    <property type="entry name" value="50S/60S RIBOSOMAL PROTEIN L16"/>
    <property type="match status" value="1"/>
</dbReference>
<proteinExistence type="inferred from homology"/>
<dbReference type="GO" id="GO:0019843">
    <property type="term" value="F:rRNA binding"/>
    <property type="evidence" value="ECO:0007669"/>
    <property type="project" value="UniProtKB-UniRule"/>
</dbReference>
<evidence type="ECO:0000256" key="7">
    <source>
        <dbReference type="RuleBase" id="RU004413"/>
    </source>
</evidence>
<evidence type="ECO:0000313" key="9">
    <source>
        <dbReference type="EMBL" id="AWM41451.1"/>
    </source>
</evidence>
<dbReference type="InterPro" id="IPR020798">
    <property type="entry name" value="Ribosomal_uL16_CS"/>
</dbReference>
<dbReference type="GO" id="GO:0006412">
    <property type="term" value="P:translation"/>
    <property type="evidence" value="ECO:0007669"/>
    <property type="project" value="UniProtKB-UniRule"/>
</dbReference>
<gene>
    <name evidence="6" type="primary">rplP</name>
    <name evidence="9" type="ORF">C1280_33595</name>
</gene>
<evidence type="ECO:0000313" key="10">
    <source>
        <dbReference type="Proteomes" id="UP000245802"/>
    </source>
</evidence>
<dbReference type="NCBIfam" id="TIGR01164">
    <property type="entry name" value="rplP_bact"/>
    <property type="match status" value="1"/>
</dbReference>
<keyword evidence="6 8" id="KW-0820">tRNA-binding</keyword>
<dbReference type="Proteomes" id="UP000245802">
    <property type="component" value="Chromosome"/>
</dbReference>
<sequence length="152" mass="17163">MPQMPKRVKFRKAQRGVVRGRTTRRKYNGPIKGNAHRGNYVAYGDFGLQSLEGGWLSAECIESARVTMTRFVSGEGRYYMRVFPHKPITSIPAETRMGKGKGEPEYWAAVVRSGQILFELGGVAESVAKDCLARVAYKMPFKCRFVTRRPNV</sequence>
<evidence type="ECO:0000256" key="8">
    <source>
        <dbReference type="RuleBase" id="RU004414"/>
    </source>
</evidence>
<keyword evidence="6 8" id="KW-0694">RNA-binding</keyword>
<dbReference type="GO" id="GO:0003735">
    <property type="term" value="F:structural constituent of ribosome"/>
    <property type="evidence" value="ECO:0007669"/>
    <property type="project" value="InterPro"/>
</dbReference>
<dbReference type="KEGG" id="gog:C1280_33595"/>